<keyword evidence="1" id="KW-0472">Membrane</keyword>
<dbReference type="RefSeq" id="WP_071163616.1">
    <property type="nucleotide sequence ID" value="NZ_CP017812.1"/>
</dbReference>
<dbReference type="Proteomes" id="UP000176288">
    <property type="component" value="Chromosome"/>
</dbReference>
<dbReference type="OrthoDB" id="9937282at2"/>
<keyword evidence="1" id="KW-0812">Transmembrane</keyword>
<protein>
    <submittedName>
        <fullName evidence="2">Uncharacterized protein</fullName>
    </submittedName>
</protein>
<reference evidence="2 3" key="1">
    <citation type="submission" date="2016-10" db="EMBL/GenBank/DDBJ databases">
        <title>Actinomyces aegypiusis sp. nov., isolated from the Aegypius monachus in Qinghai Tibet Plateau China.</title>
        <authorList>
            <person name="Wang Y."/>
        </authorList>
    </citation>
    <scope>NUCLEOTIDE SEQUENCE [LARGE SCALE GENOMIC DNA]</scope>
    <source>
        <strain evidence="2 3">VUL4_3</strain>
    </source>
</reference>
<evidence type="ECO:0000256" key="1">
    <source>
        <dbReference type="SAM" id="Phobius"/>
    </source>
</evidence>
<name>A0A1D9MIZ1_9ACTO</name>
<sequence length="164" mass="18126">MDSPVAASQKPARKPRSWAYVLGGLSAALLIVTAVIGVLVAQDKIWIHMIPRGQVVASYAGTLGMNHIDVYQDGKRVCVDTYSQSEFDRPEQYCFQVETPITKDDISVTWLHYFGPRHTVEPQSKYAAVAEVKIKSGDKTVFEKPISFVEKGIAVLEKVMKSPG</sequence>
<gene>
    <name evidence="2" type="ORF">BK816_01595</name>
</gene>
<dbReference type="EMBL" id="CP017812">
    <property type="protein sequence ID" value="AOZ72150.1"/>
    <property type="molecule type" value="Genomic_DNA"/>
</dbReference>
<dbReference type="KEGG" id="avu:BK816_01595"/>
<dbReference type="AlphaFoldDB" id="A0A1D9MIZ1"/>
<keyword evidence="3" id="KW-1185">Reference proteome</keyword>
<feature type="transmembrane region" description="Helical" evidence="1">
    <location>
        <begin position="20"/>
        <end position="41"/>
    </location>
</feature>
<keyword evidence="1" id="KW-1133">Transmembrane helix</keyword>
<accession>A0A1D9MIZ1</accession>
<dbReference type="STRING" id="1912795.BK816_01595"/>
<organism evidence="2 3">
    <name type="scientific">Boudabousia tangfeifanii</name>
    <dbReference type="NCBI Taxonomy" id="1912795"/>
    <lineage>
        <taxon>Bacteria</taxon>
        <taxon>Bacillati</taxon>
        <taxon>Actinomycetota</taxon>
        <taxon>Actinomycetes</taxon>
        <taxon>Actinomycetales</taxon>
        <taxon>Actinomycetaceae</taxon>
        <taxon>Boudabousia</taxon>
    </lineage>
</organism>
<evidence type="ECO:0000313" key="2">
    <source>
        <dbReference type="EMBL" id="AOZ72150.1"/>
    </source>
</evidence>
<evidence type="ECO:0000313" key="3">
    <source>
        <dbReference type="Proteomes" id="UP000176288"/>
    </source>
</evidence>
<proteinExistence type="predicted"/>